<organism evidence="2 5">
    <name type="scientific">Streptococcus acidominimus</name>
    <dbReference type="NCBI Taxonomy" id="1326"/>
    <lineage>
        <taxon>Bacteria</taxon>
        <taxon>Bacillati</taxon>
        <taxon>Bacillota</taxon>
        <taxon>Bacilli</taxon>
        <taxon>Lactobacillales</taxon>
        <taxon>Streptococcaceae</taxon>
        <taxon>Streptococcus</taxon>
    </lineage>
</organism>
<reference evidence="5" key="1">
    <citation type="submission" date="2016-12" db="EMBL/GenBank/DDBJ databases">
        <authorList>
            <person name="Gulvik C.A."/>
        </authorList>
    </citation>
    <scope>NUCLEOTIDE SEQUENCE [LARGE SCALE GENOMIC DNA]</scope>
    <source>
        <strain evidence="5">ATCC 51725</strain>
    </source>
</reference>
<dbReference type="EMBL" id="MSJL01000022">
    <property type="protein sequence ID" value="OLF49717.1"/>
    <property type="molecule type" value="Genomic_DNA"/>
</dbReference>
<gene>
    <name evidence="2" type="ORF">BU200_05835</name>
    <name evidence="4" type="ORF">E4U01_00305</name>
    <name evidence="3" type="ORF">NCTC12957_00282</name>
</gene>
<dbReference type="AlphaFoldDB" id="A0A1Q8ED61"/>
<evidence type="ECO:0000313" key="3">
    <source>
        <dbReference type="EMBL" id="SUN05697.1"/>
    </source>
</evidence>
<evidence type="ECO:0000256" key="1">
    <source>
        <dbReference type="SAM" id="Phobius"/>
    </source>
</evidence>
<feature type="transmembrane region" description="Helical" evidence="1">
    <location>
        <begin position="166"/>
        <end position="187"/>
    </location>
</feature>
<reference evidence="3 6" key="3">
    <citation type="submission" date="2018-06" db="EMBL/GenBank/DDBJ databases">
        <authorList>
            <consortium name="Pathogen Informatics"/>
            <person name="Doyle S."/>
        </authorList>
    </citation>
    <scope>NUCLEOTIDE SEQUENCE [LARGE SCALE GENOMIC DNA]</scope>
    <source>
        <strain evidence="3 6">NCTC12957</strain>
    </source>
</reference>
<feature type="transmembrane region" description="Helical" evidence="1">
    <location>
        <begin position="12"/>
        <end position="32"/>
    </location>
</feature>
<reference evidence="4 7" key="4">
    <citation type="submission" date="2019-03" db="EMBL/GenBank/DDBJ databases">
        <title>Diversity of the mouse oral microbiome.</title>
        <authorList>
            <person name="Joseph S."/>
            <person name="Aduse-Opoku J."/>
            <person name="Curtis M."/>
            <person name="Wade W."/>
            <person name="Hashim A."/>
        </authorList>
    </citation>
    <scope>NUCLEOTIDE SEQUENCE [LARGE SCALE GENOMIC DNA]</scope>
    <source>
        <strain evidence="4 7">HT4</strain>
    </source>
</reference>
<evidence type="ECO:0000313" key="6">
    <source>
        <dbReference type="Proteomes" id="UP000255213"/>
    </source>
</evidence>
<evidence type="ECO:0000313" key="7">
    <source>
        <dbReference type="Proteomes" id="UP000297747"/>
    </source>
</evidence>
<evidence type="ECO:0000313" key="2">
    <source>
        <dbReference type="EMBL" id="OLF49717.1"/>
    </source>
</evidence>
<keyword evidence="1" id="KW-0812">Transmembrane</keyword>
<dbReference type="Proteomes" id="UP000255213">
    <property type="component" value="Unassembled WGS sequence"/>
</dbReference>
<dbReference type="Proteomes" id="UP000186437">
    <property type="component" value="Unassembled WGS sequence"/>
</dbReference>
<dbReference type="OrthoDB" id="2236770at2"/>
<proteinExistence type="predicted"/>
<name>A0A1Q8ED61_STRAI</name>
<keyword evidence="5" id="KW-1185">Reference proteome</keyword>
<dbReference type="Proteomes" id="UP000297747">
    <property type="component" value="Unassembled WGS sequence"/>
</dbReference>
<dbReference type="EMBL" id="UHEN01000001">
    <property type="protein sequence ID" value="SUN05697.1"/>
    <property type="molecule type" value="Genomic_DNA"/>
</dbReference>
<keyword evidence="1" id="KW-0472">Membrane</keyword>
<keyword evidence="1" id="KW-1133">Transmembrane helix</keyword>
<dbReference type="RefSeq" id="WP_075099282.1">
    <property type="nucleotide sequence ID" value="NZ_CAKOCW010000005.1"/>
</dbReference>
<evidence type="ECO:0000313" key="5">
    <source>
        <dbReference type="Proteomes" id="UP000186437"/>
    </source>
</evidence>
<dbReference type="EMBL" id="SPQA01000001">
    <property type="protein sequence ID" value="TFU31894.1"/>
    <property type="molecule type" value="Genomic_DNA"/>
</dbReference>
<reference evidence="2" key="2">
    <citation type="submission" date="2016-12" db="EMBL/GenBank/DDBJ databases">
        <authorList>
            <person name="Song W.-J."/>
            <person name="Kurnit D.M."/>
        </authorList>
    </citation>
    <scope>NUCLEOTIDE SEQUENCE [LARGE SCALE GENOMIC DNA]</scope>
    <source>
        <strain evidence="2">ATCC 51725</strain>
    </source>
</reference>
<accession>A0A1Q8ED61</accession>
<protein>
    <submittedName>
        <fullName evidence="3">Signal peptide</fullName>
    </submittedName>
</protein>
<sequence>MKEEKFKGFWGLFLIGLIAILLVVSYAFITYVQTDLTTLQRKGLIYKADTSHGETMINVSFIIPEAIGELENGHQLYLIGDESRNLLGLETKKDEPLVKEMIAQGENLSQNPKPLAVYAYQLGRDTEAEIQDYRAYIVNFFAGSEIEQDVLSHSYVSLVRVQNDRLQAGIALLVGGGFGLLFLYSAVGRFRANGRAYQELYTVYPELLGRLEQAVSEANWTNPELKIAVYKNHLFTYQGGFYLVDLAEVERIYHYEVRSKAYGLITTSRSSFLSIAKRDSKKIHQLQFKNKGKHTDEMLHPLFEYLLEHFPAIQVGYDK</sequence>
<evidence type="ECO:0000313" key="4">
    <source>
        <dbReference type="EMBL" id="TFU31894.1"/>
    </source>
</evidence>